<dbReference type="GO" id="GO:0000775">
    <property type="term" value="C:chromosome, centromeric region"/>
    <property type="evidence" value="ECO:0007669"/>
    <property type="project" value="TreeGrafter"/>
</dbReference>
<evidence type="ECO:0000256" key="1">
    <source>
        <dbReference type="ARBA" id="ARBA00007017"/>
    </source>
</evidence>
<evidence type="ECO:0000313" key="3">
    <source>
        <dbReference type="EMBL" id="PSS06518.1"/>
    </source>
</evidence>
<keyword evidence="2" id="KW-0235">DNA replication</keyword>
<keyword evidence="4" id="KW-1185">Reference proteome</keyword>
<evidence type="ECO:0000313" key="4">
    <source>
        <dbReference type="Proteomes" id="UP000186601"/>
    </source>
</evidence>
<gene>
    <name evidence="3" type="ORF">PHLCEN_2v3685</name>
</gene>
<dbReference type="GO" id="GO:0031390">
    <property type="term" value="C:Ctf18 RFC-like complex"/>
    <property type="evidence" value="ECO:0007669"/>
    <property type="project" value="InterPro"/>
</dbReference>
<proteinExistence type="inferred from homology"/>
<dbReference type="PANTHER" id="PTHR13395">
    <property type="entry name" value="SISTER CHROMATID COHESION PROTEIN DCC1-RELATED"/>
    <property type="match status" value="1"/>
</dbReference>
<evidence type="ECO:0000256" key="2">
    <source>
        <dbReference type="ARBA" id="ARBA00022705"/>
    </source>
</evidence>
<dbReference type="AlphaFoldDB" id="A0A2R6QEE1"/>
<name>A0A2R6QEE1_9APHY</name>
<reference evidence="3 4" key="1">
    <citation type="submission" date="2018-02" db="EMBL/GenBank/DDBJ databases">
        <title>Genome sequence of the basidiomycete white-rot fungus Phlebia centrifuga.</title>
        <authorList>
            <person name="Granchi Z."/>
            <person name="Peng M."/>
            <person name="de Vries R.P."/>
            <person name="Hilden K."/>
            <person name="Makela M.R."/>
            <person name="Grigoriev I."/>
            <person name="Riley R."/>
        </authorList>
    </citation>
    <scope>NUCLEOTIDE SEQUENCE [LARGE SCALE GENOMIC DNA]</scope>
    <source>
        <strain evidence="3 4">FBCC195</strain>
    </source>
</reference>
<dbReference type="PANTHER" id="PTHR13395:SF6">
    <property type="entry name" value="SISTER CHROMATID COHESION PROTEIN DCC1"/>
    <property type="match status" value="1"/>
</dbReference>
<dbReference type="InterPro" id="IPR019128">
    <property type="entry name" value="Dcc1"/>
</dbReference>
<dbReference type="GO" id="GO:0034088">
    <property type="term" value="P:maintenance of mitotic sister chromatid cohesion"/>
    <property type="evidence" value="ECO:0007669"/>
    <property type="project" value="TreeGrafter"/>
</dbReference>
<evidence type="ECO:0008006" key="5">
    <source>
        <dbReference type="Google" id="ProtNLM"/>
    </source>
</evidence>
<protein>
    <recommendedName>
        <fullName evidence="5">Sister chromatid cohesion protein DCC1</fullName>
    </recommendedName>
</protein>
<comment type="caution">
    <text evidence="3">The sequence shown here is derived from an EMBL/GenBank/DDBJ whole genome shotgun (WGS) entry which is preliminary data.</text>
</comment>
<organism evidence="3 4">
    <name type="scientific">Hermanssonia centrifuga</name>
    <dbReference type="NCBI Taxonomy" id="98765"/>
    <lineage>
        <taxon>Eukaryota</taxon>
        <taxon>Fungi</taxon>
        <taxon>Dikarya</taxon>
        <taxon>Basidiomycota</taxon>
        <taxon>Agaricomycotina</taxon>
        <taxon>Agaricomycetes</taxon>
        <taxon>Polyporales</taxon>
        <taxon>Meruliaceae</taxon>
        <taxon>Hermanssonia</taxon>
    </lineage>
</organism>
<dbReference type="STRING" id="98765.A0A2R6QEE1"/>
<dbReference type="GO" id="GO:0000785">
    <property type="term" value="C:chromatin"/>
    <property type="evidence" value="ECO:0007669"/>
    <property type="project" value="TreeGrafter"/>
</dbReference>
<dbReference type="Proteomes" id="UP000186601">
    <property type="component" value="Unassembled WGS sequence"/>
</dbReference>
<comment type="similarity">
    <text evidence="1">Belongs to the DCC1 family.</text>
</comment>
<accession>A0A2R6QEE1</accession>
<dbReference type="EMBL" id="MLYV02000363">
    <property type="protein sequence ID" value="PSS06518.1"/>
    <property type="molecule type" value="Genomic_DNA"/>
</dbReference>
<dbReference type="GO" id="GO:0006260">
    <property type="term" value="P:DNA replication"/>
    <property type="evidence" value="ECO:0007669"/>
    <property type="project" value="UniProtKB-KW"/>
</dbReference>
<dbReference type="Pfam" id="PF09724">
    <property type="entry name" value="Dcc1"/>
    <property type="match status" value="1"/>
</dbReference>
<dbReference type="OrthoDB" id="276989at2759"/>
<sequence length="347" mass="38957">MVLSLVIKGQPNEDAVLCTSDKTYTLRSVVLSNSVLVVTPPPAGSTTNSSNEDIVIRDQLHEVLELMPCLPKLQKLNGLLRGREYDEGQEETEGMEDGMEDDRPVKRPKFTYEDAREILQASDNELSRGLKEKRVLTLNGDLRPIAAPHLTTILELLLNYLVSLSLSHASAPVEELAAALEDDHDIKRDISRQVMTWFGEVKNGRWQLDVNTTIKEVGLGILRTYKDDPIAEDEFLQKWRSTVGDTFESIVDLKLLSGNYLTSPKPFTNPPVLMLVYFPASALPPDPGARFADLFLTRSRWKADDITPFLADIVVDNKERDKLLLKFARAITDSEGVWYTARAKYNG</sequence>